<keyword evidence="2" id="KW-1185">Reference proteome</keyword>
<dbReference type="SUPFAM" id="SSF117396">
    <property type="entry name" value="TM1631-like"/>
    <property type="match status" value="1"/>
</dbReference>
<organism evidence="1 2">
    <name type="scientific">Sphingomonas qomolangmaensis</name>
    <dbReference type="NCBI Taxonomy" id="2918765"/>
    <lineage>
        <taxon>Bacteria</taxon>
        <taxon>Pseudomonadati</taxon>
        <taxon>Pseudomonadota</taxon>
        <taxon>Alphaproteobacteria</taxon>
        <taxon>Sphingomonadales</taxon>
        <taxon>Sphingomonadaceae</taxon>
        <taxon>Sphingomonas</taxon>
    </lineage>
</organism>
<dbReference type="Pfam" id="PF01904">
    <property type="entry name" value="DUF72"/>
    <property type="match status" value="1"/>
</dbReference>
<evidence type="ECO:0000313" key="2">
    <source>
        <dbReference type="Proteomes" id="UP001058533"/>
    </source>
</evidence>
<accession>A0ABY5LBQ1</accession>
<sequence length="249" mass="26873">MTHPDAATPMMIGTAGWSIPREASDAFAGAGSHLERYARVMPAAEINSSFHRPHRRSTYARWAASTPDRFRFSVKIPRTISHQHKLADTDALLDGFLEEAGGLGAKLGVVLLQLPPSLAFDPAIAPGFLESLRRRLAPHVHITCEPRHASWLAADAEACLVEHRVARVAADPARAEGGERTGGWPGLRYHRLHGSPRMYYSSYDDSYLAALAATMAAGAQAQAQVWCIFDNTASGAATGDALRLRALLG</sequence>
<dbReference type="InterPro" id="IPR036520">
    <property type="entry name" value="UPF0759_sf"/>
</dbReference>
<protein>
    <submittedName>
        <fullName evidence="1">DUF72 domain-containing protein</fullName>
    </submittedName>
</protein>
<dbReference type="InterPro" id="IPR002763">
    <property type="entry name" value="DUF72"/>
</dbReference>
<name>A0ABY5LBQ1_9SPHN</name>
<dbReference type="RefSeq" id="WP_256507003.1">
    <property type="nucleotide sequence ID" value="NZ_CP101740.1"/>
</dbReference>
<proteinExistence type="predicted"/>
<gene>
    <name evidence="1" type="ORF">NMP03_02685</name>
</gene>
<dbReference type="EMBL" id="CP101740">
    <property type="protein sequence ID" value="UUL83159.1"/>
    <property type="molecule type" value="Genomic_DNA"/>
</dbReference>
<dbReference type="PANTHER" id="PTHR30348">
    <property type="entry name" value="UNCHARACTERIZED PROTEIN YECE"/>
    <property type="match status" value="1"/>
</dbReference>
<evidence type="ECO:0000313" key="1">
    <source>
        <dbReference type="EMBL" id="UUL83159.1"/>
    </source>
</evidence>
<reference evidence="1" key="1">
    <citation type="submission" date="2022-07" db="EMBL/GenBank/DDBJ databases">
        <title>Sphingomonas sp. nov., a novel bacterium isolated from the north slope of the Mount Everest.</title>
        <authorList>
            <person name="Cui X."/>
            <person name="Liu Y."/>
        </authorList>
    </citation>
    <scope>NUCLEOTIDE SEQUENCE</scope>
    <source>
        <strain evidence="1">S5-59</strain>
    </source>
</reference>
<dbReference type="Gene3D" id="3.20.20.410">
    <property type="entry name" value="Protein of unknown function UPF0759"/>
    <property type="match status" value="1"/>
</dbReference>
<dbReference type="PANTHER" id="PTHR30348:SF14">
    <property type="entry name" value="BLR8050 PROTEIN"/>
    <property type="match status" value="1"/>
</dbReference>
<dbReference type="Proteomes" id="UP001058533">
    <property type="component" value="Chromosome"/>
</dbReference>